<dbReference type="Proteomes" id="UP000272051">
    <property type="component" value="Unassembled WGS sequence"/>
</dbReference>
<protein>
    <submittedName>
        <fullName evidence="1">Uncharacterized protein</fullName>
    </submittedName>
</protein>
<reference evidence="1 2" key="1">
    <citation type="submission" date="2018-06" db="EMBL/GenBank/DDBJ databases">
        <title>Extensive metabolic versatility and redundancy in microbially diverse, dynamic hydrothermal sediments.</title>
        <authorList>
            <person name="Dombrowski N."/>
            <person name="Teske A."/>
            <person name="Baker B.J."/>
        </authorList>
    </citation>
    <scope>NUCLEOTIDE SEQUENCE [LARGE SCALE GENOMIC DNA]</scope>
    <source>
        <strain evidence="1">B34_G17</strain>
    </source>
</reference>
<evidence type="ECO:0000313" key="1">
    <source>
        <dbReference type="EMBL" id="RLE49832.1"/>
    </source>
</evidence>
<dbReference type="AlphaFoldDB" id="A0A497ES11"/>
<gene>
    <name evidence="1" type="ORF">DRJ33_07885</name>
</gene>
<organism evidence="1 2">
    <name type="scientific">Thermoproteota archaeon</name>
    <dbReference type="NCBI Taxonomy" id="2056631"/>
    <lineage>
        <taxon>Archaea</taxon>
        <taxon>Thermoproteota</taxon>
    </lineage>
</organism>
<sequence>MGKGMSHHSSLTIITRFHFNPLYPPPKVSLTQWAKEFAEVFGHAFEIYEGGTSIILDALENTMLKR</sequence>
<evidence type="ECO:0000313" key="2">
    <source>
        <dbReference type="Proteomes" id="UP000272051"/>
    </source>
</evidence>
<proteinExistence type="predicted"/>
<dbReference type="EMBL" id="QMQX01000192">
    <property type="protein sequence ID" value="RLE49832.1"/>
    <property type="molecule type" value="Genomic_DNA"/>
</dbReference>
<accession>A0A497ES11</accession>
<name>A0A497ES11_9CREN</name>
<comment type="caution">
    <text evidence="1">The sequence shown here is derived from an EMBL/GenBank/DDBJ whole genome shotgun (WGS) entry which is preliminary data.</text>
</comment>